<reference evidence="2" key="1">
    <citation type="submission" date="2025-08" db="UniProtKB">
        <authorList>
            <consortium name="Ensembl"/>
        </authorList>
    </citation>
    <scope>IDENTIFICATION</scope>
</reference>
<dbReference type="Pfam" id="PF15673">
    <property type="entry name" value="Ciart"/>
    <property type="match status" value="1"/>
</dbReference>
<feature type="compositionally biased region" description="Low complexity" evidence="1">
    <location>
        <begin position="198"/>
        <end position="209"/>
    </location>
</feature>
<evidence type="ECO:0000313" key="3">
    <source>
        <dbReference type="Proteomes" id="UP000694541"/>
    </source>
</evidence>
<protein>
    <recommendedName>
        <fullName evidence="4">Circadian-associated transcriptional repressor</fullName>
    </recommendedName>
</protein>
<feature type="compositionally biased region" description="Pro residues" evidence="1">
    <location>
        <begin position="267"/>
        <end position="284"/>
    </location>
</feature>
<evidence type="ECO:0000256" key="1">
    <source>
        <dbReference type="SAM" id="MobiDB-lite"/>
    </source>
</evidence>
<organism evidence="2 3">
    <name type="scientific">Accipiter nisus</name>
    <name type="common">Eurasian sparrowhawk</name>
    <dbReference type="NCBI Taxonomy" id="211598"/>
    <lineage>
        <taxon>Eukaryota</taxon>
        <taxon>Metazoa</taxon>
        <taxon>Chordata</taxon>
        <taxon>Craniata</taxon>
        <taxon>Vertebrata</taxon>
        <taxon>Euteleostomi</taxon>
        <taxon>Archelosauria</taxon>
        <taxon>Archosauria</taxon>
        <taxon>Dinosauria</taxon>
        <taxon>Saurischia</taxon>
        <taxon>Theropoda</taxon>
        <taxon>Coelurosauria</taxon>
        <taxon>Aves</taxon>
        <taxon>Neognathae</taxon>
        <taxon>Neoaves</taxon>
        <taxon>Telluraves</taxon>
        <taxon>Accipitrimorphae</taxon>
        <taxon>Accipitriformes</taxon>
        <taxon>Accipitridae</taxon>
        <taxon>Accipitrinae</taxon>
        <taxon>Accipiter</taxon>
    </lineage>
</organism>
<reference evidence="2" key="2">
    <citation type="submission" date="2025-09" db="UniProtKB">
        <authorList>
            <consortium name="Ensembl"/>
        </authorList>
    </citation>
    <scope>IDENTIFICATION</scope>
</reference>
<dbReference type="GO" id="GO:0005634">
    <property type="term" value="C:nucleus"/>
    <property type="evidence" value="ECO:0007669"/>
    <property type="project" value="TreeGrafter"/>
</dbReference>
<evidence type="ECO:0000313" key="2">
    <source>
        <dbReference type="Ensembl" id="ENSANIP00000000306.1"/>
    </source>
</evidence>
<dbReference type="GO" id="GO:0000978">
    <property type="term" value="F:RNA polymerase II cis-regulatory region sequence-specific DNA binding"/>
    <property type="evidence" value="ECO:0007669"/>
    <property type="project" value="TreeGrafter"/>
</dbReference>
<dbReference type="PANTHER" id="PTHR35441">
    <property type="entry name" value="CIRCADIAN-ASSOCIATED TRANSCRIPTIONAL REPRESSOR"/>
    <property type="match status" value="1"/>
</dbReference>
<dbReference type="GO" id="GO:0045892">
    <property type="term" value="P:negative regulation of DNA-templated transcription"/>
    <property type="evidence" value="ECO:0007669"/>
    <property type="project" value="TreeGrafter"/>
</dbReference>
<name>A0A8B9M522_9AVES</name>
<feature type="region of interest" description="Disordered" evidence="1">
    <location>
        <begin position="1"/>
        <end position="80"/>
    </location>
</feature>
<dbReference type="Proteomes" id="UP000694541">
    <property type="component" value="Unplaced"/>
</dbReference>
<dbReference type="InterPro" id="IPR031373">
    <property type="entry name" value="Ciart"/>
</dbReference>
<evidence type="ECO:0008006" key="4">
    <source>
        <dbReference type="Google" id="ProtNLM"/>
    </source>
</evidence>
<dbReference type="PANTHER" id="PTHR35441:SF1">
    <property type="entry name" value="CIRCADIAN-ASSOCIATED TRANSCRIPTIONAL REPRESSOR"/>
    <property type="match status" value="1"/>
</dbReference>
<dbReference type="Ensembl" id="ENSANIT00000000313.1">
    <property type="protein sequence ID" value="ENSANIP00000000306.1"/>
    <property type="gene ID" value="ENSANIG00000000230.1"/>
</dbReference>
<dbReference type="GO" id="GO:0032922">
    <property type="term" value="P:circadian regulation of gene expression"/>
    <property type="evidence" value="ECO:0007669"/>
    <property type="project" value="InterPro"/>
</dbReference>
<sequence>MDPPTRACSCGSPASSPGDHSSDSEVEASGPPPTPPKTERSRKRPGGPERAPPELSSSPRGGKRPRKGDGGDAPPSDGDHLFAQKCRELRGFIRPLAELLEGLKRGRYDRGLSSFQQSVAMDRIQRIIGVLQKPEMGARYLGTLLQVEGMLRVWFPHVAPKPAQDPAPSPTATAPPRRRPPAGPPGAPRCRRLPGDVPSSNPTGTSGTSHRGGHPKCQTGTPVLAPHVPLHPPAWPYGAWCPPTVPTAPQGSVPPHPLRPVTSTLTPPLPRRPISDPPQAPPPSAGSHFRFRGGEWSGRRSSGMGLGPDRTGRFCWDLRGWGGSYRILP</sequence>
<feature type="region of interest" description="Disordered" evidence="1">
    <location>
        <begin position="160"/>
        <end position="225"/>
    </location>
</feature>
<dbReference type="AlphaFoldDB" id="A0A8B9M522"/>
<feature type="region of interest" description="Disordered" evidence="1">
    <location>
        <begin position="248"/>
        <end position="304"/>
    </location>
</feature>
<keyword evidence="3" id="KW-1185">Reference proteome</keyword>
<proteinExistence type="predicted"/>
<accession>A0A8B9M522</accession>